<feature type="transmembrane region" description="Helical" evidence="6">
    <location>
        <begin position="155"/>
        <end position="174"/>
    </location>
</feature>
<dbReference type="Proteomes" id="UP000465601">
    <property type="component" value="Unassembled WGS sequence"/>
</dbReference>
<proteinExistence type="inferred from homology"/>
<keyword evidence="9" id="KW-1185">Reference proteome</keyword>
<organism evidence="8 9">
    <name type="scientific">Alkaliphilus serpentinus</name>
    <dbReference type="NCBI Taxonomy" id="1482731"/>
    <lineage>
        <taxon>Bacteria</taxon>
        <taxon>Bacillati</taxon>
        <taxon>Bacillota</taxon>
        <taxon>Clostridia</taxon>
        <taxon>Peptostreptococcales</taxon>
        <taxon>Natronincolaceae</taxon>
        <taxon>Alkaliphilus</taxon>
    </lineage>
</organism>
<dbReference type="PANTHER" id="PTHR32322">
    <property type="entry name" value="INNER MEMBRANE TRANSPORTER"/>
    <property type="match status" value="1"/>
</dbReference>
<dbReference type="GO" id="GO:0016020">
    <property type="term" value="C:membrane"/>
    <property type="evidence" value="ECO:0007669"/>
    <property type="project" value="UniProtKB-SubCell"/>
</dbReference>
<evidence type="ECO:0000256" key="4">
    <source>
        <dbReference type="ARBA" id="ARBA00022989"/>
    </source>
</evidence>
<keyword evidence="5 6" id="KW-0472">Membrane</keyword>
<evidence type="ECO:0000259" key="7">
    <source>
        <dbReference type="Pfam" id="PF00892"/>
    </source>
</evidence>
<dbReference type="PANTHER" id="PTHR32322:SF2">
    <property type="entry name" value="EAMA DOMAIN-CONTAINING PROTEIN"/>
    <property type="match status" value="1"/>
</dbReference>
<evidence type="ECO:0000313" key="9">
    <source>
        <dbReference type="Proteomes" id="UP000465601"/>
    </source>
</evidence>
<dbReference type="AlphaFoldDB" id="A0A833MEF7"/>
<dbReference type="SUPFAM" id="SSF103481">
    <property type="entry name" value="Multidrug resistance efflux transporter EmrE"/>
    <property type="match status" value="2"/>
</dbReference>
<name>A0A833MEF7_9FIRM</name>
<comment type="similarity">
    <text evidence="2">Belongs to the EamA transporter family.</text>
</comment>
<keyword evidence="3 6" id="KW-0812">Transmembrane</keyword>
<feature type="transmembrane region" description="Helical" evidence="6">
    <location>
        <begin position="252"/>
        <end position="268"/>
    </location>
</feature>
<feature type="transmembrane region" description="Helical" evidence="6">
    <location>
        <begin position="102"/>
        <end position="119"/>
    </location>
</feature>
<feature type="transmembrane region" description="Helical" evidence="6">
    <location>
        <begin position="77"/>
        <end position="96"/>
    </location>
</feature>
<comment type="subcellular location">
    <subcellularLocation>
        <location evidence="1">Membrane</location>
        <topology evidence="1">Multi-pass membrane protein</topology>
    </subcellularLocation>
</comment>
<protein>
    <submittedName>
        <fullName evidence="8">EamA family transporter</fullName>
    </submittedName>
</protein>
<feature type="transmembrane region" description="Helical" evidence="6">
    <location>
        <begin position="274"/>
        <end position="292"/>
    </location>
</feature>
<evidence type="ECO:0000256" key="1">
    <source>
        <dbReference type="ARBA" id="ARBA00004141"/>
    </source>
</evidence>
<accession>A0A833MEF7</accession>
<feature type="transmembrane region" description="Helical" evidence="6">
    <location>
        <begin position="219"/>
        <end position="240"/>
    </location>
</feature>
<evidence type="ECO:0000256" key="5">
    <source>
        <dbReference type="ARBA" id="ARBA00023136"/>
    </source>
</evidence>
<dbReference type="OrthoDB" id="3190463at2"/>
<dbReference type="EMBL" id="WBZB01000014">
    <property type="protein sequence ID" value="KAB3531120.1"/>
    <property type="molecule type" value="Genomic_DNA"/>
</dbReference>
<feature type="domain" description="EamA" evidence="7">
    <location>
        <begin position="15"/>
        <end position="144"/>
    </location>
</feature>
<feature type="transmembrane region" description="Helical" evidence="6">
    <location>
        <begin position="186"/>
        <end position="207"/>
    </location>
</feature>
<evidence type="ECO:0000256" key="2">
    <source>
        <dbReference type="ARBA" id="ARBA00007362"/>
    </source>
</evidence>
<comment type="caution">
    <text evidence="8">The sequence shown here is derived from an EMBL/GenBank/DDBJ whole genome shotgun (WGS) entry which is preliminary data.</text>
</comment>
<reference evidence="8 9" key="1">
    <citation type="submission" date="2019-10" db="EMBL/GenBank/DDBJ databases">
        <title>Alkaliphilus serpentinus sp. nov. and Alkaliphilus pronyensis sp. nov., two novel anaerobic alkaliphilic species isolated from the serpentinized-hosted hydrothermal field of the Prony Bay (New Caledonia).</title>
        <authorList>
            <person name="Postec A."/>
        </authorList>
    </citation>
    <scope>NUCLEOTIDE SEQUENCE [LARGE SCALE GENOMIC DNA]</scope>
    <source>
        <strain evidence="8 9">LacT</strain>
    </source>
</reference>
<feature type="transmembrane region" description="Helical" evidence="6">
    <location>
        <begin position="12"/>
        <end position="30"/>
    </location>
</feature>
<evidence type="ECO:0000256" key="3">
    <source>
        <dbReference type="ARBA" id="ARBA00022692"/>
    </source>
</evidence>
<dbReference type="Pfam" id="PF00892">
    <property type="entry name" value="EamA"/>
    <property type="match status" value="2"/>
</dbReference>
<evidence type="ECO:0000313" key="8">
    <source>
        <dbReference type="EMBL" id="KAB3531120.1"/>
    </source>
</evidence>
<feature type="domain" description="EamA" evidence="7">
    <location>
        <begin position="156"/>
        <end position="290"/>
    </location>
</feature>
<feature type="transmembrane region" description="Helical" evidence="6">
    <location>
        <begin position="131"/>
        <end position="149"/>
    </location>
</feature>
<dbReference type="InterPro" id="IPR050638">
    <property type="entry name" value="AA-Vitamin_Transporters"/>
</dbReference>
<dbReference type="InterPro" id="IPR037185">
    <property type="entry name" value="EmrE-like"/>
</dbReference>
<dbReference type="RefSeq" id="WP_151865399.1">
    <property type="nucleotide sequence ID" value="NZ_WBZB01000014.1"/>
</dbReference>
<gene>
    <name evidence="8" type="ORF">F8153_05655</name>
</gene>
<sequence>MELVNTKEERKNLAAFLCVCIVWGSTYLAIRIGVSAFPPALFAGFRFLLAGLVMVIYAKLKGLSFPKGTDVRRLSIVGLLLLVGGNGLVVLASQWVHSGTTSLIVASMPIFMALIELTIPGSTKIKSKGWLGLILGFSGVVLLVSTSSGTGAIDVKGAIILIWATFFWSAGSVYSKQFKASGSMVTHIGVQMLSGGIMLSLIGLFLGEASIVNLSLKSIGAILYLALFGSVLAYSCYIYILTRWPAAKAGTYAYVNPLVAIFLGFIVLKEPVSLMVILSTVIILMGVFLVQTSKIKEVPAVKVELSPTNK</sequence>
<feature type="transmembrane region" description="Helical" evidence="6">
    <location>
        <begin position="36"/>
        <end position="57"/>
    </location>
</feature>
<evidence type="ECO:0000256" key="6">
    <source>
        <dbReference type="SAM" id="Phobius"/>
    </source>
</evidence>
<dbReference type="InterPro" id="IPR000620">
    <property type="entry name" value="EamA_dom"/>
</dbReference>
<keyword evidence="4 6" id="KW-1133">Transmembrane helix</keyword>